<name>A0AAW1M4S4_POPJA</name>
<comment type="caution">
    <text evidence="2">The sequence shown here is derived from an EMBL/GenBank/DDBJ whole genome shotgun (WGS) entry which is preliminary data.</text>
</comment>
<gene>
    <name evidence="2" type="ORF">QE152_g8280</name>
</gene>
<feature type="compositionally biased region" description="Polar residues" evidence="1">
    <location>
        <begin position="68"/>
        <end position="78"/>
    </location>
</feature>
<organism evidence="2 3">
    <name type="scientific">Popillia japonica</name>
    <name type="common">Japanese beetle</name>
    <dbReference type="NCBI Taxonomy" id="7064"/>
    <lineage>
        <taxon>Eukaryota</taxon>
        <taxon>Metazoa</taxon>
        <taxon>Ecdysozoa</taxon>
        <taxon>Arthropoda</taxon>
        <taxon>Hexapoda</taxon>
        <taxon>Insecta</taxon>
        <taxon>Pterygota</taxon>
        <taxon>Neoptera</taxon>
        <taxon>Endopterygota</taxon>
        <taxon>Coleoptera</taxon>
        <taxon>Polyphaga</taxon>
        <taxon>Scarabaeiformia</taxon>
        <taxon>Scarabaeidae</taxon>
        <taxon>Rutelinae</taxon>
        <taxon>Popillia</taxon>
    </lineage>
</organism>
<evidence type="ECO:0000313" key="3">
    <source>
        <dbReference type="Proteomes" id="UP001458880"/>
    </source>
</evidence>
<dbReference type="AlphaFoldDB" id="A0AAW1M4S4"/>
<accession>A0AAW1M4S4</accession>
<reference evidence="2 3" key="1">
    <citation type="journal article" date="2024" name="BMC Genomics">
        <title>De novo assembly and annotation of Popillia japonica's genome with initial clues to its potential as an invasive pest.</title>
        <authorList>
            <person name="Cucini C."/>
            <person name="Boschi S."/>
            <person name="Funari R."/>
            <person name="Cardaioli E."/>
            <person name="Iannotti N."/>
            <person name="Marturano G."/>
            <person name="Paoli F."/>
            <person name="Bruttini M."/>
            <person name="Carapelli A."/>
            <person name="Frati F."/>
            <person name="Nardi F."/>
        </authorList>
    </citation>
    <scope>NUCLEOTIDE SEQUENCE [LARGE SCALE GENOMIC DNA]</scope>
    <source>
        <strain evidence="2">DMR45628</strain>
    </source>
</reference>
<sequence>MGVGKEWLVGETIYLEDTRRMCQNIYISHGQKEVEQIPDTIARRVGGSMPRALTTCCITLFFEDLPASTGSGRANANGSPKAKEKAKRQYNNERLFNEPFHVDLRALTGSGMFNANAIKGQKRKQTGDSTQEIS</sequence>
<dbReference type="Proteomes" id="UP001458880">
    <property type="component" value="Unassembled WGS sequence"/>
</dbReference>
<evidence type="ECO:0000256" key="1">
    <source>
        <dbReference type="SAM" id="MobiDB-lite"/>
    </source>
</evidence>
<dbReference type="EMBL" id="JASPKY010000065">
    <property type="protein sequence ID" value="KAK9743861.1"/>
    <property type="molecule type" value="Genomic_DNA"/>
</dbReference>
<feature type="region of interest" description="Disordered" evidence="1">
    <location>
        <begin position="68"/>
        <end position="93"/>
    </location>
</feature>
<evidence type="ECO:0000313" key="2">
    <source>
        <dbReference type="EMBL" id="KAK9743861.1"/>
    </source>
</evidence>
<protein>
    <submittedName>
        <fullName evidence="2">Uncharacterized protein</fullName>
    </submittedName>
</protein>
<keyword evidence="3" id="KW-1185">Reference proteome</keyword>
<proteinExistence type="predicted"/>